<reference evidence="2 3" key="1">
    <citation type="journal article" date="2014" name="J. Biotechnol.">
        <title>Complete genome sequence of the actinobacterium Amycolatopsis japonica MG417-CF17(T) (=DSM 44213T) producing (S,S)-N,N'-ethylenediaminedisuccinic acid.</title>
        <authorList>
            <person name="Stegmann E."/>
            <person name="Albersmeier A."/>
            <person name="Spohn M."/>
            <person name="Gert H."/>
            <person name="Weber T."/>
            <person name="Wohlleben W."/>
            <person name="Kalinowski J."/>
            <person name="Ruckert C."/>
        </authorList>
    </citation>
    <scope>NUCLEOTIDE SEQUENCE [LARGE SCALE GENOMIC DNA]</scope>
    <source>
        <strain evidence="3">MG417-CF17 (DSM 44213)</strain>
    </source>
</reference>
<dbReference type="EMBL" id="CP008953">
    <property type="protein sequence ID" value="AIG76367.1"/>
    <property type="molecule type" value="Genomic_DNA"/>
</dbReference>
<proteinExistence type="predicted"/>
<organism evidence="2 3">
    <name type="scientific">Amycolatopsis japonica</name>
    <dbReference type="NCBI Taxonomy" id="208439"/>
    <lineage>
        <taxon>Bacteria</taxon>
        <taxon>Bacillati</taxon>
        <taxon>Actinomycetota</taxon>
        <taxon>Actinomycetes</taxon>
        <taxon>Pseudonocardiales</taxon>
        <taxon>Pseudonocardiaceae</taxon>
        <taxon>Amycolatopsis</taxon>
        <taxon>Amycolatopsis japonica group</taxon>
    </lineage>
</organism>
<dbReference type="RefSeq" id="WP_038512873.1">
    <property type="nucleotide sequence ID" value="NZ_CP008953.1"/>
</dbReference>
<dbReference type="Proteomes" id="UP000028492">
    <property type="component" value="Chromosome"/>
</dbReference>
<keyword evidence="1" id="KW-0732">Signal</keyword>
<dbReference type="eggNOG" id="ENOG502ZAM6">
    <property type="taxonomic scope" value="Bacteria"/>
</dbReference>
<dbReference type="HOGENOM" id="CLU_074091_0_0_11"/>
<name>A0A075UQA8_9PSEU</name>
<protein>
    <submittedName>
        <fullName evidence="2">Conserved putative secreted protein</fullName>
    </submittedName>
</protein>
<keyword evidence="3" id="KW-1185">Reference proteome</keyword>
<evidence type="ECO:0000313" key="3">
    <source>
        <dbReference type="Proteomes" id="UP000028492"/>
    </source>
</evidence>
<gene>
    <name evidence="2" type="ORF">AJAP_17495</name>
</gene>
<dbReference type="AlphaFoldDB" id="A0A075UQA8"/>
<evidence type="ECO:0000256" key="1">
    <source>
        <dbReference type="SAM" id="SignalP"/>
    </source>
</evidence>
<feature type="signal peptide" evidence="1">
    <location>
        <begin position="1"/>
        <end position="24"/>
    </location>
</feature>
<sequence length="298" mass="31905">MKLASLAILPALVFPLLLPSAALAADGWESIGTGMTSGASGIAVLDRDDDRIDALVLRDNKKPGQNRVVRVRLDRGKVSKVDSIDWPGELPVDLEAAEAVPGKTGEFIALASDGKGFHFKLKDRNLKVLGTFQVPKGDPEDNYEGFALKKVNDRLFAVWADRGQDTRPATLYSAEFSVSKLSFKKPKSIPFRVPYPAADVRHTSDVEITADDRVLVSAASDPGDEGPFDSAVYAAGVLRADGSIALSPAPVRIGDFPGHKIEAMTCLSRSCGSLLYGTDDEAAGGRLRIATRNDPEDQ</sequence>
<dbReference type="STRING" id="208439.AJAP_17495"/>
<accession>A0A075UQA8</accession>
<feature type="chain" id="PRO_5001710749" evidence="1">
    <location>
        <begin position="25"/>
        <end position="298"/>
    </location>
</feature>
<evidence type="ECO:0000313" key="2">
    <source>
        <dbReference type="EMBL" id="AIG76367.1"/>
    </source>
</evidence>
<dbReference type="KEGG" id="aja:AJAP_17495"/>